<evidence type="ECO:0000256" key="1">
    <source>
        <dbReference type="ARBA" id="ARBA00009677"/>
    </source>
</evidence>
<evidence type="ECO:0000259" key="2">
    <source>
        <dbReference type="Pfam" id="PF06429"/>
    </source>
</evidence>
<organism evidence="3 4">
    <name type="scientific">Iodidimonas gelatinilytica</name>
    <dbReference type="NCBI Taxonomy" id="1236966"/>
    <lineage>
        <taxon>Bacteria</taxon>
        <taxon>Pseudomonadati</taxon>
        <taxon>Pseudomonadota</taxon>
        <taxon>Alphaproteobacteria</taxon>
        <taxon>Iodidimonadales</taxon>
        <taxon>Iodidimonadaceae</taxon>
        <taxon>Iodidimonas</taxon>
    </lineage>
</organism>
<accession>A0A5A7MYW9</accession>
<dbReference type="RefSeq" id="WP_210432346.1">
    <property type="nucleotide sequence ID" value="NZ_BKCM01000005.1"/>
</dbReference>
<dbReference type="EMBL" id="BKCM01000005">
    <property type="protein sequence ID" value="GER00574.1"/>
    <property type="molecule type" value="Genomic_DNA"/>
</dbReference>
<evidence type="ECO:0000313" key="3">
    <source>
        <dbReference type="EMBL" id="GER00574.1"/>
    </source>
</evidence>
<sequence length="130" mass="13714">MKIVTTALSGLMTNQQRLETSAQNIVNANSTGNRDTVFQPQRTVLSPAPNGSGVVALTSPVSPASFPAFQPDSPNADEAGLVETPNVSLIGEIVEMKSAEAGYKASLRLLETAQDLSEQLLDTGDRDERG</sequence>
<protein>
    <recommendedName>
        <fullName evidence="2">Flagellar basal-body/hook protein C-terminal domain-containing protein</fullName>
    </recommendedName>
</protein>
<comment type="caution">
    <text evidence="3">The sequence shown here is derived from an EMBL/GenBank/DDBJ whole genome shotgun (WGS) entry which is preliminary data.</text>
</comment>
<comment type="similarity">
    <text evidence="1">Belongs to the flagella basal body rod proteins family.</text>
</comment>
<name>A0A5A7MYW9_9PROT</name>
<dbReference type="InterPro" id="IPR010930">
    <property type="entry name" value="Flg_bb/hook_C_dom"/>
</dbReference>
<proteinExistence type="inferred from homology"/>
<dbReference type="AlphaFoldDB" id="A0A5A7MYW9"/>
<dbReference type="Proteomes" id="UP000325187">
    <property type="component" value="Unassembled WGS sequence"/>
</dbReference>
<dbReference type="Pfam" id="PF06429">
    <property type="entry name" value="Flg_bbr_C"/>
    <property type="match status" value="1"/>
</dbReference>
<evidence type="ECO:0000313" key="4">
    <source>
        <dbReference type="Proteomes" id="UP000325187"/>
    </source>
</evidence>
<reference evidence="3 4" key="1">
    <citation type="submission" date="2019-09" db="EMBL/GenBank/DDBJ databases">
        <title>NBRP : Genome information of microbial organism related human and environment.</title>
        <authorList>
            <person name="Hattori M."/>
            <person name="Oshima K."/>
            <person name="Inaba H."/>
            <person name="Suda W."/>
            <person name="Sakamoto M."/>
            <person name="Iino T."/>
            <person name="Kitahara M."/>
            <person name="Oshida Y."/>
            <person name="Iida T."/>
            <person name="Kudo T."/>
            <person name="Itoh T."/>
            <person name="Ohkuma M."/>
        </authorList>
    </citation>
    <scope>NUCLEOTIDE SEQUENCE [LARGE SCALE GENOMIC DNA]</scope>
    <source>
        <strain evidence="3 4">Mie-1</strain>
    </source>
</reference>
<keyword evidence="4" id="KW-1185">Reference proteome</keyword>
<feature type="domain" description="Flagellar basal-body/hook protein C-terminal" evidence="2">
    <location>
        <begin position="79"/>
        <end position="122"/>
    </location>
</feature>
<gene>
    <name evidence="3" type="ORF">JCM17845_11970</name>
</gene>